<evidence type="ECO:0000259" key="7">
    <source>
        <dbReference type="PROSITE" id="PS52004"/>
    </source>
</evidence>
<dbReference type="GO" id="GO:0006633">
    <property type="term" value="P:fatty acid biosynthetic process"/>
    <property type="evidence" value="ECO:0007669"/>
    <property type="project" value="UniProtKB-KW"/>
</dbReference>
<gene>
    <name evidence="8" type="ORF">MPSYJ_10760</name>
</gene>
<evidence type="ECO:0000256" key="5">
    <source>
        <dbReference type="ARBA" id="ARBA00023160"/>
    </source>
</evidence>
<accession>A0A7I7M5Z2</accession>
<dbReference type="RefSeq" id="WP_163720716.1">
    <property type="nucleotide sequence ID" value="NZ_AP022574.1"/>
</dbReference>
<dbReference type="PANTHER" id="PTHR11712">
    <property type="entry name" value="POLYKETIDE SYNTHASE-RELATED"/>
    <property type="match status" value="1"/>
</dbReference>
<dbReference type="SUPFAM" id="SSF53901">
    <property type="entry name" value="Thiolase-like"/>
    <property type="match status" value="2"/>
</dbReference>
<dbReference type="PROSITE" id="PS52004">
    <property type="entry name" value="KS3_2"/>
    <property type="match status" value="1"/>
</dbReference>
<dbReference type="SMART" id="SM00825">
    <property type="entry name" value="PKS_KS"/>
    <property type="match status" value="1"/>
</dbReference>
<dbReference type="UniPathway" id="UPA00915"/>
<dbReference type="Pfam" id="PF02801">
    <property type="entry name" value="Ketoacyl-synt_C"/>
    <property type="match status" value="1"/>
</dbReference>
<evidence type="ECO:0000256" key="1">
    <source>
        <dbReference type="ARBA" id="ARBA00004796"/>
    </source>
</evidence>
<dbReference type="Gene3D" id="3.40.47.10">
    <property type="match status" value="2"/>
</dbReference>
<protein>
    <submittedName>
        <fullName evidence="8">3-oxoacyl-ACP synthase</fullName>
    </submittedName>
</protein>
<dbReference type="KEGG" id="mpsc:MPSYJ_10760"/>
<keyword evidence="5" id="KW-0275">Fatty acid biosynthesis</keyword>
<dbReference type="NCBIfam" id="NF005916">
    <property type="entry name" value="PRK07910.1"/>
    <property type="match status" value="1"/>
</dbReference>
<dbReference type="PANTHER" id="PTHR11712:SF336">
    <property type="entry name" value="3-OXOACYL-[ACYL-CARRIER-PROTEIN] SYNTHASE, MITOCHONDRIAL"/>
    <property type="match status" value="1"/>
</dbReference>
<dbReference type="CDD" id="cd00834">
    <property type="entry name" value="KAS_I_II"/>
    <property type="match status" value="1"/>
</dbReference>
<feature type="domain" description="Ketosynthase family 3 (KS3)" evidence="7">
    <location>
        <begin position="10"/>
        <end position="415"/>
    </location>
</feature>
<dbReference type="GO" id="GO:0004315">
    <property type="term" value="F:3-oxoacyl-[acyl-carrier-protein] synthase activity"/>
    <property type="evidence" value="ECO:0007669"/>
    <property type="project" value="TreeGrafter"/>
</dbReference>
<name>A0A7I7M5Z2_9MYCO</name>
<evidence type="ECO:0000313" key="8">
    <source>
        <dbReference type="EMBL" id="BBX67615.1"/>
    </source>
</evidence>
<dbReference type="InterPro" id="IPR016039">
    <property type="entry name" value="Thiolase-like"/>
</dbReference>
<keyword evidence="9" id="KW-1185">Reference proteome</keyword>
<comment type="pathway">
    <text evidence="1">Lipid metabolism; mycolic acid biosynthesis.</text>
</comment>
<dbReference type="InterPro" id="IPR020841">
    <property type="entry name" value="PKS_Beta-ketoAc_synthase_dom"/>
</dbReference>
<reference evidence="8 9" key="1">
    <citation type="journal article" date="2019" name="Emerg. Microbes Infect.">
        <title>Comprehensive subspecies identification of 175 nontuberculous mycobacteria species based on 7547 genomic profiles.</title>
        <authorList>
            <person name="Matsumoto Y."/>
            <person name="Kinjo T."/>
            <person name="Motooka D."/>
            <person name="Nabeya D."/>
            <person name="Jung N."/>
            <person name="Uechi K."/>
            <person name="Horii T."/>
            <person name="Iida T."/>
            <person name="Fujita J."/>
            <person name="Nakamura S."/>
        </authorList>
    </citation>
    <scope>NUCLEOTIDE SEQUENCE [LARGE SCALE GENOMIC DNA]</scope>
    <source>
        <strain evidence="8 9">JCM 13323</strain>
    </source>
</reference>
<evidence type="ECO:0000256" key="4">
    <source>
        <dbReference type="ARBA" id="ARBA00022679"/>
    </source>
</evidence>
<organism evidence="8 9">
    <name type="scientific">Mycolicibacterium psychrotolerans</name>
    <dbReference type="NCBI Taxonomy" id="216929"/>
    <lineage>
        <taxon>Bacteria</taxon>
        <taxon>Bacillati</taxon>
        <taxon>Actinomycetota</taxon>
        <taxon>Actinomycetes</taxon>
        <taxon>Mycobacteriales</taxon>
        <taxon>Mycobacteriaceae</taxon>
        <taxon>Mycolicibacterium</taxon>
    </lineage>
</organism>
<dbReference type="FunFam" id="3.40.47.10:FF:000018">
    <property type="entry name" value="3-oxoacyl-[acyl-carrier-protein] synthase 2"/>
    <property type="match status" value="1"/>
</dbReference>
<evidence type="ECO:0000313" key="9">
    <source>
        <dbReference type="Proteomes" id="UP000466514"/>
    </source>
</evidence>
<dbReference type="Proteomes" id="UP000466514">
    <property type="component" value="Chromosome"/>
</dbReference>
<dbReference type="InterPro" id="IPR014031">
    <property type="entry name" value="Ketoacyl_synth_C"/>
</dbReference>
<dbReference type="EMBL" id="AP022574">
    <property type="protein sequence ID" value="BBX67615.1"/>
    <property type="molecule type" value="Genomic_DNA"/>
</dbReference>
<comment type="similarity">
    <text evidence="2 6">Belongs to the thiolase-like superfamily. Beta-ketoacyl-ACP synthases family.</text>
</comment>
<keyword evidence="5" id="KW-0276">Fatty acid metabolism</keyword>
<dbReference type="GO" id="GO:0005829">
    <property type="term" value="C:cytosol"/>
    <property type="evidence" value="ECO:0007669"/>
    <property type="project" value="TreeGrafter"/>
</dbReference>
<evidence type="ECO:0000256" key="3">
    <source>
        <dbReference type="ARBA" id="ARBA00022516"/>
    </source>
</evidence>
<proteinExistence type="inferred from homology"/>
<evidence type="ECO:0000256" key="2">
    <source>
        <dbReference type="ARBA" id="ARBA00008467"/>
    </source>
</evidence>
<keyword evidence="4 6" id="KW-0808">Transferase</keyword>
<keyword evidence="5" id="KW-0443">Lipid metabolism</keyword>
<keyword evidence="3" id="KW-0444">Lipid biosynthesis</keyword>
<dbReference type="AlphaFoldDB" id="A0A7I7M5Z2"/>
<evidence type="ECO:0000256" key="6">
    <source>
        <dbReference type="RuleBase" id="RU003694"/>
    </source>
</evidence>
<sequence length="416" mass="43297">MTRGERPGGRPEVVVTAVAATTALAADAEQTWEALLDGTSGITSIKDQLGEAFELPVTIGGRIREDFDTQLNRVEIRRLSYMQKMALLLNRRLWAAAGTPEVDTRRLLVSVSHAYGSTLDLWTGYEEFKSRGLRAISPLAVQMHMPNAPAAAVGLDRQAKAGVIAPTSGDASGASAIAEAWRLITLGEADIAICGGVESRIEPLPIVAFDNQGLMSHHNDDPSRACRPFDRERDGMVFGEAGALLLLETEEHATARGATILGRLLGVGTTADTFDLIEPDPTGEEAAAAVSRALQLAGLGASDVDVVTAHAAGTRGGDLAEARALHIALGGHRPAVTAPKGALGHSMGASGAVGAVLTVQTLRDGVVAPTLNYENADPDIDLDVVAGAGRSGDYRHAVSNTLGFGGHNVSLVFGKA</sequence>
<dbReference type="Pfam" id="PF00109">
    <property type="entry name" value="ketoacyl-synt"/>
    <property type="match status" value="1"/>
</dbReference>
<dbReference type="InterPro" id="IPR014030">
    <property type="entry name" value="Ketoacyl_synth_N"/>
</dbReference>
<dbReference type="InterPro" id="IPR000794">
    <property type="entry name" value="Beta-ketoacyl_synthase"/>
</dbReference>